<keyword evidence="3" id="KW-1185">Reference proteome</keyword>
<proteinExistence type="predicted"/>
<gene>
    <name evidence="2" type="ORF">SADUNF_Sadunf15G0032000</name>
</gene>
<feature type="region of interest" description="Disordered" evidence="1">
    <location>
        <begin position="193"/>
        <end position="252"/>
    </location>
</feature>
<dbReference type="EMBL" id="JADGMS010000015">
    <property type="protein sequence ID" value="KAF9667523.1"/>
    <property type="molecule type" value="Genomic_DNA"/>
</dbReference>
<name>A0A835MS20_9ROSI</name>
<accession>A0A835MS20</accession>
<evidence type="ECO:0000256" key="1">
    <source>
        <dbReference type="SAM" id="MobiDB-lite"/>
    </source>
</evidence>
<feature type="compositionally biased region" description="Polar residues" evidence="1">
    <location>
        <begin position="193"/>
        <end position="206"/>
    </location>
</feature>
<evidence type="ECO:0000313" key="2">
    <source>
        <dbReference type="EMBL" id="KAF9667523.1"/>
    </source>
</evidence>
<feature type="compositionally biased region" description="Basic and acidic residues" evidence="1">
    <location>
        <begin position="243"/>
        <end position="252"/>
    </location>
</feature>
<dbReference type="AlphaFoldDB" id="A0A835MS20"/>
<reference evidence="2 3" key="1">
    <citation type="submission" date="2020-10" db="EMBL/GenBank/DDBJ databases">
        <title>Plant Genome Project.</title>
        <authorList>
            <person name="Zhang R.-G."/>
        </authorList>
    </citation>
    <scope>NUCLEOTIDE SEQUENCE [LARGE SCALE GENOMIC DNA]</scope>
    <source>
        <strain evidence="2">FAFU-HL-1</strain>
        <tissue evidence="2">Leaf</tissue>
    </source>
</reference>
<dbReference type="OrthoDB" id="1749636at2759"/>
<evidence type="ECO:0008006" key="4">
    <source>
        <dbReference type="Google" id="ProtNLM"/>
    </source>
</evidence>
<protein>
    <recommendedName>
        <fullName evidence="4">Retrotransposon Copia-like N-terminal domain-containing protein</fullName>
    </recommendedName>
</protein>
<dbReference type="Proteomes" id="UP000657918">
    <property type="component" value="Unassembled WGS sequence"/>
</dbReference>
<comment type="caution">
    <text evidence="2">The sequence shown here is derived from an EMBL/GenBank/DDBJ whole genome shotgun (WGS) entry which is preliminary data.</text>
</comment>
<evidence type="ECO:0000313" key="3">
    <source>
        <dbReference type="Proteomes" id="UP000657918"/>
    </source>
</evidence>
<organism evidence="2 3">
    <name type="scientific">Salix dunnii</name>
    <dbReference type="NCBI Taxonomy" id="1413687"/>
    <lineage>
        <taxon>Eukaryota</taxon>
        <taxon>Viridiplantae</taxon>
        <taxon>Streptophyta</taxon>
        <taxon>Embryophyta</taxon>
        <taxon>Tracheophyta</taxon>
        <taxon>Spermatophyta</taxon>
        <taxon>Magnoliopsida</taxon>
        <taxon>eudicotyledons</taxon>
        <taxon>Gunneridae</taxon>
        <taxon>Pentapetalae</taxon>
        <taxon>rosids</taxon>
        <taxon>fabids</taxon>
        <taxon>Malpighiales</taxon>
        <taxon>Salicaceae</taxon>
        <taxon>Saliceae</taxon>
        <taxon>Salix</taxon>
    </lineage>
</organism>
<dbReference type="PANTHER" id="PTHR47481">
    <property type="match status" value="1"/>
</dbReference>
<dbReference type="PANTHER" id="PTHR47481:SF31">
    <property type="entry name" value="OS01G0873500 PROTEIN"/>
    <property type="match status" value="1"/>
</dbReference>
<sequence length="252" mass="28503">MTNTPKYGESSNLDMPKLIFEMSKLSSPSFPSHPLATSFNISSLFTIPMDCTNYLSWKSQFEDILEMHGLTVVVKNNTKPPKLQEDGFVHLELAGSKQLPHPRSKHFSSHVPLLIKLGICWPNVSHLLPAPIYVLDGLGLEYKELATTLHLHPDIDFDQFYDLAVREEHLQKRMSLTLTTGVAMAADRVPNEHSFNSRLPSPNYNPNHRFGRGRGRNWNQGHGSGRGPRRTGQWEPTQGAWTPDRHSQPHDP</sequence>